<dbReference type="Proteomes" id="UP000188729">
    <property type="component" value="Unassembled WGS sequence"/>
</dbReference>
<dbReference type="AlphaFoldDB" id="A0A1V2ESJ3"/>
<sequence length="63" mass="6690">MTDERLPSTSTGAGCADLLRRVLNCLDGLAHAEDGPDAQSLSLVALHVQQAIDLIDPRHPLNS</sequence>
<dbReference type="RefSeq" id="WP_076744846.1">
    <property type="nucleotide sequence ID" value="NZ_MPSB01000009.1"/>
</dbReference>
<accession>A0A1V2ESJ3</accession>
<organism evidence="1 2">
    <name type="scientific">Sphingomonas jeddahensis</name>
    <dbReference type="NCBI Taxonomy" id="1915074"/>
    <lineage>
        <taxon>Bacteria</taxon>
        <taxon>Pseudomonadati</taxon>
        <taxon>Pseudomonadota</taxon>
        <taxon>Alphaproteobacteria</taxon>
        <taxon>Sphingomonadales</taxon>
        <taxon>Sphingomonadaceae</taxon>
        <taxon>Sphingomonas</taxon>
    </lineage>
</organism>
<evidence type="ECO:0000313" key="2">
    <source>
        <dbReference type="Proteomes" id="UP000188729"/>
    </source>
</evidence>
<dbReference type="EMBL" id="MPSB01000009">
    <property type="protein sequence ID" value="ONF95636.1"/>
    <property type="molecule type" value="Genomic_DNA"/>
</dbReference>
<gene>
    <name evidence="1" type="ORF">SPHI_20720</name>
</gene>
<name>A0A1V2ESJ3_9SPHN</name>
<comment type="caution">
    <text evidence="1">The sequence shown here is derived from an EMBL/GenBank/DDBJ whole genome shotgun (WGS) entry which is preliminary data.</text>
</comment>
<keyword evidence="2" id="KW-1185">Reference proteome</keyword>
<proteinExistence type="predicted"/>
<protein>
    <submittedName>
        <fullName evidence="1">Uncharacterized protein</fullName>
    </submittedName>
</protein>
<reference evidence="1 2" key="1">
    <citation type="submission" date="2016-11" db="EMBL/GenBank/DDBJ databases">
        <title>Genome sequence of Sphingomonas jeddahensis G39.</title>
        <authorList>
            <person name="Poehlein A."/>
            <person name="Wuebbeler J.H."/>
            <person name="Steinbuechel A."/>
            <person name="Daniel R."/>
        </authorList>
    </citation>
    <scope>NUCLEOTIDE SEQUENCE [LARGE SCALE GENOMIC DNA]</scope>
    <source>
        <strain evidence="1 2">G39</strain>
    </source>
</reference>
<evidence type="ECO:0000313" key="1">
    <source>
        <dbReference type="EMBL" id="ONF95636.1"/>
    </source>
</evidence>